<accession>A0A1R3L574</accession>
<feature type="region of interest" description="Disordered" evidence="1">
    <location>
        <begin position="70"/>
        <end position="96"/>
    </location>
</feature>
<evidence type="ECO:0000313" key="3">
    <source>
        <dbReference type="Proteomes" id="UP000243459"/>
    </source>
</evidence>
<organism evidence="2 3">
    <name type="scientific">Asparagus officinalis</name>
    <name type="common">Garden asparagus</name>
    <dbReference type="NCBI Taxonomy" id="4686"/>
    <lineage>
        <taxon>Eukaryota</taxon>
        <taxon>Viridiplantae</taxon>
        <taxon>Streptophyta</taxon>
        <taxon>Embryophyta</taxon>
        <taxon>Tracheophyta</taxon>
        <taxon>Spermatophyta</taxon>
        <taxon>Magnoliopsida</taxon>
        <taxon>Liliopsida</taxon>
        <taxon>Asparagales</taxon>
        <taxon>Asparagaceae</taxon>
        <taxon>Asparagoideae</taxon>
        <taxon>Asparagus</taxon>
    </lineage>
</organism>
<evidence type="ECO:0000313" key="2">
    <source>
        <dbReference type="EMBL" id="ONK54757.1"/>
    </source>
</evidence>
<dbReference type="AlphaFoldDB" id="A0A1R3L574"/>
<evidence type="ECO:0000256" key="1">
    <source>
        <dbReference type="SAM" id="MobiDB-lite"/>
    </source>
</evidence>
<reference evidence="3" key="1">
    <citation type="journal article" date="2017" name="Nat. Commun.">
        <title>The asparagus genome sheds light on the origin and evolution of a young Y chromosome.</title>
        <authorList>
            <person name="Harkess A."/>
            <person name="Zhou J."/>
            <person name="Xu C."/>
            <person name="Bowers J.E."/>
            <person name="Van der Hulst R."/>
            <person name="Ayyampalayam S."/>
            <person name="Mercati F."/>
            <person name="Riccardi P."/>
            <person name="McKain M.R."/>
            <person name="Kakrana A."/>
            <person name="Tang H."/>
            <person name="Ray J."/>
            <person name="Groenendijk J."/>
            <person name="Arikit S."/>
            <person name="Mathioni S.M."/>
            <person name="Nakano M."/>
            <person name="Shan H."/>
            <person name="Telgmann-Rauber A."/>
            <person name="Kanno A."/>
            <person name="Yue Z."/>
            <person name="Chen H."/>
            <person name="Li W."/>
            <person name="Chen Y."/>
            <person name="Xu X."/>
            <person name="Zhang Y."/>
            <person name="Luo S."/>
            <person name="Chen H."/>
            <person name="Gao J."/>
            <person name="Mao Z."/>
            <person name="Pires J.C."/>
            <person name="Luo M."/>
            <person name="Kudrna D."/>
            <person name="Wing R.A."/>
            <person name="Meyers B.C."/>
            <person name="Yi K."/>
            <person name="Kong H."/>
            <person name="Lavrijsen P."/>
            <person name="Sunseri F."/>
            <person name="Falavigna A."/>
            <person name="Ye Y."/>
            <person name="Leebens-Mack J.H."/>
            <person name="Chen G."/>
        </authorList>
    </citation>
    <scope>NUCLEOTIDE SEQUENCE [LARGE SCALE GENOMIC DNA]</scope>
    <source>
        <strain evidence="3">cv. DH0086</strain>
    </source>
</reference>
<dbReference type="Gramene" id="ONK54757">
    <property type="protein sequence ID" value="ONK54757"/>
    <property type="gene ID" value="A4U43_UnF11880"/>
</dbReference>
<protein>
    <submittedName>
        <fullName evidence="2">Uncharacterized protein</fullName>
    </submittedName>
</protein>
<sequence>MTASSTSATRRTPSSTWAGLRLGKHHWSHRTGTIMVAAVAARPDPGGSIKGPEESLTSPRLSLDLSAASYRLDSSTGSRSRGSGETEGGKARRDERRFLCVPTELLESLMV</sequence>
<proteinExistence type="predicted"/>
<name>A0A1R3L574_ASPOF</name>
<keyword evidence="3" id="KW-1185">Reference proteome</keyword>
<feature type="compositionally biased region" description="Basic and acidic residues" evidence="1">
    <location>
        <begin position="82"/>
        <end position="96"/>
    </location>
</feature>
<dbReference type="Proteomes" id="UP000243459">
    <property type="component" value="Unassembled WGS sequence"/>
</dbReference>
<gene>
    <name evidence="2" type="ORF">A4U43_UnF11880</name>
</gene>
<dbReference type="EMBL" id="KV864242">
    <property type="protein sequence ID" value="ONK54757.1"/>
    <property type="molecule type" value="Genomic_DNA"/>
</dbReference>